<name>A0A7W6K7T7_9SPHI</name>
<dbReference type="EMBL" id="JACIEF010000001">
    <property type="protein sequence ID" value="MBB4106707.1"/>
    <property type="molecule type" value="Genomic_DNA"/>
</dbReference>
<evidence type="ECO:0000313" key="4">
    <source>
        <dbReference type="Proteomes" id="UP000532273"/>
    </source>
</evidence>
<evidence type="ECO:0000256" key="1">
    <source>
        <dbReference type="SAM" id="SignalP"/>
    </source>
</evidence>
<evidence type="ECO:0000259" key="2">
    <source>
        <dbReference type="Pfam" id="PF03572"/>
    </source>
</evidence>
<dbReference type="Gene3D" id="3.90.226.10">
    <property type="entry name" value="2-enoyl-CoA Hydratase, Chain A, domain 1"/>
    <property type="match status" value="1"/>
</dbReference>
<reference evidence="3 4" key="1">
    <citation type="submission" date="2020-08" db="EMBL/GenBank/DDBJ databases">
        <title>Genomic Encyclopedia of Type Strains, Phase IV (KMG-IV): sequencing the most valuable type-strain genomes for metagenomic binning, comparative biology and taxonomic classification.</title>
        <authorList>
            <person name="Goeker M."/>
        </authorList>
    </citation>
    <scope>NUCLEOTIDE SEQUENCE [LARGE SCALE GENOMIC DNA]</scope>
    <source>
        <strain evidence="3 4">DSM 100774</strain>
    </source>
</reference>
<dbReference type="Proteomes" id="UP000532273">
    <property type="component" value="Unassembled WGS sequence"/>
</dbReference>
<evidence type="ECO:0000313" key="3">
    <source>
        <dbReference type="EMBL" id="MBB4106707.1"/>
    </source>
</evidence>
<dbReference type="GO" id="GO:0006508">
    <property type="term" value="P:proteolysis"/>
    <property type="evidence" value="ECO:0007669"/>
    <property type="project" value="InterPro"/>
</dbReference>
<feature type="signal peptide" evidence="1">
    <location>
        <begin position="1"/>
        <end position="20"/>
    </location>
</feature>
<dbReference type="SUPFAM" id="SSF52096">
    <property type="entry name" value="ClpP/crotonase"/>
    <property type="match status" value="1"/>
</dbReference>
<feature type="domain" description="Tail specific protease" evidence="2">
    <location>
        <begin position="253"/>
        <end position="461"/>
    </location>
</feature>
<proteinExistence type="predicted"/>
<sequence length="481" mass="54994">MRRYLTIFFPTLFVFFYSKAQQCNCSDNLKFVIERVKKNYIGYNDKTDASNKKKFEIFTDSLLNEAGKAATYQCLPVIRKWLSFFKDKHLSIAYNDSHYSKEQIRDYYAHEERTDWTDSLFMAYLDNSKRSLDNIEGVWKDHTASYQIGIVKDKKSKGEFIGFVIKADGARWMPQQVKLRIVKTGKGYFLKYFRAVDHSLAALSFQKINDTIALGDGVVTSKWYKNATIQPKPLAQNSDQESGPKFRFLDDQTGLLQMPSYASLDYVAEVDSILKNKVKETAKLDHLIIDLRNNYGGSVLMYDKIIPYVYTGPILTEGGIVLATEENIRDYYSNIPSNVSDSMRKVFEKNLNTLKSHLNELYPLYPIDTIKFSKIMNYPKSVSVIMNRNTASAAELFILQAKQSSKVKLYGTNSSGAIDYLEVVRTKLPCGFYSLGYPACKSMRLPGYPLDNIGIKPDVEIPVGISDWIEFVKAYSIKKGQ</sequence>
<dbReference type="PANTHER" id="PTHR32060">
    <property type="entry name" value="TAIL-SPECIFIC PROTEASE"/>
    <property type="match status" value="1"/>
</dbReference>
<dbReference type="GO" id="GO:0004175">
    <property type="term" value="F:endopeptidase activity"/>
    <property type="evidence" value="ECO:0007669"/>
    <property type="project" value="TreeGrafter"/>
</dbReference>
<dbReference type="Pfam" id="PF03572">
    <property type="entry name" value="Peptidase_S41"/>
    <property type="match status" value="1"/>
</dbReference>
<dbReference type="InterPro" id="IPR005151">
    <property type="entry name" value="Tail-specific_protease"/>
</dbReference>
<feature type="chain" id="PRO_5030719558" description="Tail specific protease domain-containing protein" evidence="1">
    <location>
        <begin position="21"/>
        <end position="481"/>
    </location>
</feature>
<gene>
    <name evidence="3" type="ORF">GGQ60_000667</name>
</gene>
<dbReference type="PANTHER" id="PTHR32060:SF22">
    <property type="entry name" value="CARBOXYL-TERMINAL-PROCESSING PEPTIDASE 3, CHLOROPLASTIC"/>
    <property type="match status" value="1"/>
</dbReference>
<comment type="caution">
    <text evidence="3">The sequence shown here is derived from an EMBL/GenBank/DDBJ whole genome shotgun (WGS) entry which is preliminary data.</text>
</comment>
<keyword evidence="1" id="KW-0732">Signal</keyword>
<dbReference type="InterPro" id="IPR029045">
    <property type="entry name" value="ClpP/crotonase-like_dom_sf"/>
</dbReference>
<organism evidence="3 4">
    <name type="scientific">Pedobacter zeae</name>
    <dbReference type="NCBI Taxonomy" id="1737356"/>
    <lineage>
        <taxon>Bacteria</taxon>
        <taxon>Pseudomonadati</taxon>
        <taxon>Bacteroidota</taxon>
        <taxon>Sphingobacteriia</taxon>
        <taxon>Sphingobacteriales</taxon>
        <taxon>Sphingobacteriaceae</taxon>
        <taxon>Pedobacter</taxon>
    </lineage>
</organism>
<dbReference type="AlphaFoldDB" id="A0A7W6K7T7"/>
<dbReference type="GO" id="GO:0008236">
    <property type="term" value="F:serine-type peptidase activity"/>
    <property type="evidence" value="ECO:0007669"/>
    <property type="project" value="InterPro"/>
</dbReference>
<dbReference type="RefSeq" id="WP_183759946.1">
    <property type="nucleotide sequence ID" value="NZ_BMHZ01000002.1"/>
</dbReference>
<accession>A0A7W6K7T7</accession>
<protein>
    <recommendedName>
        <fullName evidence="2">Tail specific protease domain-containing protein</fullName>
    </recommendedName>
</protein>